<dbReference type="Gene3D" id="2.60.40.790">
    <property type="match status" value="1"/>
</dbReference>
<dbReference type="PROSITE" id="PS51203">
    <property type="entry name" value="CS"/>
    <property type="match status" value="1"/>
</dbReference>
<name>A0A8H7F583_AGABI</name>
<dbReference type="AlphaFoldDB" id="A0A8H7F583"/>
<comment type="similarity">
    <text evidence="1">Belongs to the SHQ1 family.</text>
</comment>
<protein>
    <recommendedName>
        <fullName evidence="2">CS domain-containing protein</fullName>
    </recommendedName>
</protein>
<evidence type="ECO:0000259" key="2">
    <source>
        <dbReference type="PROSITE" id="PS51203"/>
    </source>
</evidence>
<dbReference type="Proteomes" id="UP000629468">
    <property type="component" value="Unassembled WGS sequence"/>
</dbReference>
<evidence type="ECO:0000313" key="4">
    <source>
        <dbReference type="Proteomes" id="UP000629468"/>
    </source>
</evidence>
<dbReference type="InterPro" id="IPR048696">
    <property type="entry name" value="SHQ1-like_CS"/>
</dbReference>
<evidence type="ECO:0000313" key="3">
    <source>
        <dbReference type="EMBL" id="KAF7777525.1"/>
    </source>
</evidence>
<dbReference type="InterPro" id="IPR007009">
    <property type="entry name" value="Shq1_C"/>
</dbReference>
<dbReference type="InterPro" id="IPR007052">
    <property type="entry name" value="CS_dom"/>
</dbReference>
<reference evidence="3 4" key="1">
    <citation type="journal article" name="Sci. Rep.">
        <title>Telomere-to-telomere assembled and centromere annotated genomes of the two main subspecies of the button mushroom Agaricus bisporus reveal especially polymorphic chromosome ends.</title>
        <authorList>
            <person name="Sonnenberg A.S.M."/>
            <person name="Sedaghat-Telgerd N."/>
            <person name="Lavrijssen B."/>
            <person name="Ohm R.A."/>
            <person name="Hendrickx P.M."/>
            <person name="Scholtmeijer K."/>
            <person name="Baars J.J.P."/>
            <person name="van Peer A."/>
        </authorList>
    </citation>
    <scope>NUCLEOTIDE SEQUENCE [LARGE SCALE GENOMIC DNA]</scope>
    <source>
        <strain evidence="3 4">H119_p4</strain>
    </source>
</reference>
<accession>A0A8H7F583</accession>
<gene>
    <name evidence="3" type="ORF">Agabi119p4_3597</name>
</gene>
<dbReference type="GO" id="GO:0051082">
    <property type="term" value="F:unfolded protein binding"/>
    <property type="evidence" value="ECO:0007669"/>
    <property type="project" value="TreeGrafter"/>
</dbReference>
<dbReference type="GO" id="GO:0000493">
    <property type="term" value="P:box H/ACA snoRNP assembly"/>
    <property type="evidence" value="ECO:0007669"/>
    <property type="project" value="InterPro"/>
</dbReference>
<dbReference type="SUPFAM" id="SSF49764">
    <property type="entry name" value="HSP20-like chaperones"/>
    <property type="match status" value="1"/>
</dbReference>
<feature type="domain" description="CS" evidence="2">
    <location>
        <begin position="1"/>
        <end position="89"/>
    </location>
</feature>
<organism evidence="3 4">
    <name type="scientific">Agaricus bisporus var. burnettii</name>
    <dbReference type="NCBI Taxonomy" id="192524"/>
    <lineage>
        <taxon>Eukaryota</taxon>
        <taxon>Fungi</taxon>
        <taxon>Dikarya</taxon>
        <taxon>Basidiomycota</taxon>
        <taxon>Agaricomycotina</taxon>
        <taxon>Agaricomycetes</taxon>
        <taxon>Agaricomycetidae</taxon>
        <taxon>Agaricales</taxon>
        <taxon>Agaricineae</taxon>
        <taxon>Agaricaceae</taxon>
        <taxon>Agaricus</taxon>
    </lineage>
</organism>
<dbReference type="InterPro" id="IPR008978">
    <property type="entry name" value="HSP20-like_chaperone"/>
</dbReference>
<dbReference type="GO" id="GO:0005654">
    <property type="term" value="C:nucleoplasm"/>
    <property type="evidence" value="ECO:0007669"/>
    <property type="project" value="TreeGrafter"/>
</dbReference>
<dbReference type="PANTHER" id="PTHR12967:SF0">
    <property type="entry name" value="PROTEIN SHQ1 HOMOLOG"/>
    <property type="match status" value="1"/>
</dbReference>
<proteinExistence type="inferred from homology"/>
<dbReference type="Pfam" id="PF04925">
    <property type="entry name" value="SHQ1"/>
    <property type="match status" value="1"/>
</dbReference>
<evidence type="ECO:0000256" key="1">
    <source>
        <dbReference type="ARBA" id="ARBA00005607"/>
    </source>
</evidence>
<dbReference type="PANTHER" id="PTHR12967">
    <property type="entry name" value="PROTEIN SHQ1 HOMOLOG"/>
    <property type="match status" value="1"/>
</dbReference>
<sequence length="450" mass="51734">MITPRFTCSQTYESVVVSVYCPSIRAADVEIHVDANLLSLHVNPYFLRLTFSHSLLEDDASSANYNPTSGYLTITLTKENKGQEFQDLDLLTRLLAPRKTKSGPMIEALPSEDNDEDKLVSQIDNLSLNKDELLEAVENDWQLPQQLPQDLPSLETSVQKYYGFLNLHSGYFRHVVHTENEVNELGTDVESCPASERRRLRIQHEDDKWDEEYYMADYADDEYIQELLNWVSPQLISNEDIQYTDEEKETMLRLPRKEYLASPLETHNIYLTLITLLFSYAYDSRTTQSDPTPESAWTICSLTPAFSALDPPNITTKDSRAFVLDEVTEILISSYRRVLAFPLYRSFALAEACQKDVARILCKGKRLLIRCLLEMKQILDHHEVYYVYSKIWVDDFCSWVQSHASDETLKELGELMSKAKVVKSSIGWDLEELEAATLEATNREADSDDE</sequence>
<dbReference type="CDD" id="cd06463">
    <property type="entry name" value="p23_like"/>
    <property type="match status" value="1"/>
</dbReference>
<dbReference type="InterPro" id="IPR039742">
    <property type="entry name" value="Shq1"/>
</dbReference>
<dbReference type="Pfam" id="PF21413">
    <property type="entry name" value="SHQ1-like_CS"/>
    <property type="match status" value="1"/>
</dbReference>
<dbReference type="EMBL" id="JABXXO010000005">
    <property type="protein sequence ID" value="KAF7777525.1"/>
    <property type="molecule type" value="Genomic_DNA"/>
</dbReference>
<comment type="caution">
    <text evidence="3">The sequence shown here is derived from an EMBL/GenBank/DDBJ whole genome shotgun (WGS) entry which is preliminary data.</text>
</comment>
<dbReference type="GO" id="GO:0005737">
    <property type="term" value="C:cytoplasm"/>
    <property type="evidence" value="ECO:0007669"/>
    <property type="project" value="TreeGrafter"/>
</dbReference>